<name>A0AAV0BV46_PHAPC</name>
<keyword evidence="2" id="KW-0472">Membrane</keyword>
<proteinExistence type="predicted"/>
<comment type="caution">
    <text evidence="3">The sequence shown here is derived from an EMBL/GenBank/DDBJ whole genome shotgun (WGS) entry which is preliminary data.</text>
</comment>
<dbReference type="Proteomes" id="UP001153365">
    <property type="component" value="Unassembled WGS sequence"/>
</dbReference>
<evidence type="ECO:0000256" key="2">
    <source>
        <dbReference type="SAM" id="Phobius"/>
    </source>
</evidence>
<feature type="compositionally biased region" description="Polar residues" evidence="1">
    <location>
        <begin position="38"/>
        <end position="48"/>
    </location>
</feature>
<feature type="compositionally biased region" description="Basic and acidic residues" evidence="1">
    <location>
        <begin position="277"/>
        <end position="292"/>
    </location>
</feature>
<evidence type="ECO:0000313" key="3">
    <source>
        <dbReference type="EMBL" id="CAH7690648.1"/>
    </source>
</evidence>
<keyword evidence="2" id="KW-0812">Transmembrane</keyword>
<keyword evidence="2" id="KW-1133">Transmembrane helix</keyword>
<evidence type="ECO:0000313" key="4">
    <source>
        <dbReference type="Proteomes" id="UP001153365"/>
    </source>
</evidence>
<feature type="region of interest" description="Disordered" evidence="1">
    <location>
        <begin position="268"/>
        <end position="294"/>
    </location>
</feature>
<organism evidence="3 4">
    <name type="scientific">Phakopsora pachyrhizi</name>
    <name type="common">Asian soybean rust disease fungus</name>
    <dbReference type="NCBI Taxonomy" id="170000"/>
    <lineage>
        <taxon>Eukaryota</taxon>
        <taxon>Fungi</taxon>
        <taxon>Dikarya</taxon>
        <taxon>Basidiomycota</taxon>
        <taxon>Pucciniomycotina</taxon>
        <taxon>Pucciniomycetes</taxon>
        <taxon>Pucciniales</taxon>
        <taxon>Phakopsoraceae</taxon>
        <taxon>Phakopsora</taxon>
    </lineage>
</organism>
<sequence>MSVTIMLDKRRQLESYNLVARQTSGKLNEKEIYPASDTKISASSFKNSKNRETSGTKTQSQTASKAIRNEVEPAKPHSISSANDKHNENSGKLVQNKSLEESEFSTSVDPAWPKAQQKKSLEQNLHFIVIGGLAFLAFLIGVMVWIWFIKRKKNCKNDSFWEATTDSSWKYNPNASDFDKLSENPISSEAGLLKNGMIQTLNHQGSRYLHPNRHESKLWGTSRSNDESEFFQDSKTHEKEGNFHDFYSNLDFGPLVMATYGQATQPRSVISSCSKSPSHDQEERLSRVEKSATDIPEGPYLVNYQASSPTPIPITAYLGRDFKDKNQYKSTHKRNDENYPNEKLISSPSLDYLKGDAFSSPHDMKYHTRQKKDTIVGLADSYGNQGFWDGSKIEHMHLDKYIFNPDTVNRGRLFDQQNNQSSSSPYYRVESSLAVPPPALTSVNQLPFSLESQLHAPVQKNKMSAVEASDELKNVLNKIEYKNFDLFRSPVHQSPDRGDHPHTTEFSTKPWKAPLPHNTGYSSFDSQPPALYLSEGIIYQPPDNTGRLSRNSTLNNKEILESKTSQESFLPFIKPSPAITFPELKTAAALSPSSFTFTNMQQNFHSPSSGRRDSSVLDPLFNQSNPVSGTENLTHYGLKSIPKPLIAPKGLLSGTDVIFKGSKGLKESEISLKQDYALPNSNDFIPLEQMNLEANQPNYRSATLSVYDMYQRASVNPNILQNR</sequence>
<feature type="region of interest" description="Disordered" evidence="1">
    <location>
        <begin position="492"/>
        <end position="511"/>
    </location>
</feature>
<accession>A0AAV0BV46</accession>
<protein>
    <submittedName>
        <fullName evidence="3">Expressed protein</fullName>
    </submittedName>
</protein>
<feature type="compositionally biased region" description="Polar residues" evidence="1">
    <location>
        <begin position="55"/>
        <end position="64"/>
    </location>
</feature>
<dbReference type="AlphaFoldDB" id="A0AAV0BV46"/>
<reference evidence="3" key="1">
    <citation type="submission" date="2022-06" db="EMBL/GenBank/DDBJ databases">
        <authorList>
            <consortium name="SYNGENTA / RWTH Aachen University"/>
        </authorList>
    </citation>
    <scope>NUCLEOTIDE SEQUENCE</scope>
</reference>
<feature type="region of interest" description="Disordered" evidence="1">
    <location>
        <begin position="38"/>
        <end position="90"/>
    </location>
</feature>
<gene>
    <name evidence="3" type="ORF">PPACK8108_LOCUS26059</name>
</gene>
<evidence type="ECO:0000256" key="1">
    <source>
        <dbReference type="SAM" id="MobiDB-lite"/>
    </source>
</evidence>
<feature type="transmembrane region" description="Helical" evidence="2">
    <location>
        <begin position="125"/>
        <end position="148"/>
    </location>
</feature>
<keyword evidence="4" id="KW-1185">Reference proteome</keyword>
<feature type="compositionally biased region" description="Basic and acidic residues" evidence="1">
    <location>
        <begin position="494"/>
        <end position="503"/>
    </location>
</feature>
<dbReference type="EMBL" id="CALTRL010006354">
    <property type="protein sequence ID" value="CAH7690648.1"/>
    <property type="molecule type" value="Genomic_DNA"/>
</dbReference>